<reference evidence="3 4" key="1">
    <citation type="submission" date="2020-05" db="EMBL/GenBank/DDBJ databases">
        <title>Draft genome sequence of Desulfovibrio psychrotolerans JS1T.</title>
        <authorList>
            <person name="Ueno A."/>
            <person name="Tamazawa S."/>
            <person name="Tamamura S."/>
            <person name="Murakami T."/>
            <person name="Kiyama T."/>
            <person name="Inomata H."/>
            <person name="Amano Y."/>
            <person name="Miyakawa K."/>
            <person name="Tamaki H."/>
            <person name="Naganuma T."/>
            <person name="Kaneko K."/>
        </authorList>
    </citation>
    <scope>NUCLEOTIDE SEQUENCE [LARGE SCALE GENOMIC DNA]</scope>
    <source>
        <strain evidence="3 4">JS1</strain>
    </source>
</reference>
<keyword evidence="2" id="KW-0472">Membrane</keyword>
<keyword evidence="2" id="KW-1133">Transmembrane helix</keyword>
<keyword evidence="4" id="KW-1185">Reference proteome</keyword>
<evidence type="ECO:0000313" key="3">
    <source>
        <dbReference type="EMBL" id="GFM37562.1"/>
    </source>
</evidence>
<comment type="caution">
    <text evidence="3">The sequence shown here is derived from an EMBL/GenBank/DDBJ whole genome shotgun (WGS) entry which is preliminary data.</text>
</comment>
<dbReference type="EMBL" id="BLVP01000008">
    <property type="protein sequence ID" value="GFM37562.1"/>
    <property type="molecule type" value="Genomic_DNA"/>
</dbReference>
<evidence type="ECO:0000313" key="4">
    <source>
        <dbReference type="Proteomes" id="UP000503820"/>
    </source>
</evidence>
<organism evidence="3 4">
    <name type="scientific">Desulfovibrio psychrotolerans</name>
    <dbReference type="NCBI Taxonomy" id="415242"/>
    <lineage>
        <taxon>Bacteria</taxon>
        <taxon>Pseudomonadati</taxon>
        <taxon>Thermodesulfobacteriota</taxon>
        <taxon>Desulfovibrionia</taxon>
        <taxon>Desulfovibrionales</taxon>
        <taxon>Desulfovibrionaceae</taxon>
        <taxon>Desulfovibrio</taxon>
    </lineage>
</organism>
<feature type="region of interest" description="Disordered" evidence="1">
    <location>
        <begin position="1"/>
        <end position="33"/>
    </location>
</feature>
<sequence length="160" mass="17641">MQHELEREMEEEKRREEMRRQEQEDKARRERERSEGRFACLAGRIPMVLAALALIVSVVVGFGVTQNISGMREEVVRLSALSSELASVAALREEVAVLSARLESVGDLETAARKAAISAALEDLTHRTEALAATVGEAGQEKTLKEQAQALRDMLAGLKK</sequence>
<gene>
    <name evidence="3" type="ORF">DSM19430T_22460</name>
</gene>
<dbReference type="Proteomes" id="UP000503820">
    <property type="component" value="Unassembled WGS sequence"/>
</dbReference>
<dbReference type="AlphaFoldDB" id="A0A7J0BWM6"/>
<protein>
    <submittedName>
        <fullName evidence="3">Uncharacterized protein</fullName>
    </submittedName>
</protein>
<evidence type="ECO:0000256" key="2">
    <source>
        <dbReference type="SAM" id="Phobius"/>
    </source>
</evidence>
<name>A0A7J0BWM6_9BACT</name>
<accession>A0A7J0BWM6</accession>
<proteinExistence type="predicted"/>
<evidence type="ECO:0000256" key="1">
    <source>
        <dbReference type="SAM" id="MobiDB-lite"/>
    </source>
</evidence>
<keyword evidence="2" id="KW-0812">Transmembrane</keyword>
<dbReference type="RefSeq" id="WP_174410145.1">
    <property type="nucleotide sequence ID" value="NZ_BLVP01000008.1"/>
</dbReference>
<feature type="transmembrane region" description="Helical" evidence="2">
    <location>
        <begin position="38"/>
        <end position="64"/>
    </location>
</feature>